<dbReference type="InParanoid" id="A0A136IWE2"/>
<protein>
    <submittedName>
        <fullName evidence="2">Uncharacterized protein</fullName>
    </submittedName>
</protein>
<evidence type="ECO:0000313" key="2">
    <source>
        <dbReference type="EMBL" id="KXJ89212.1"/>
    </source>
</evidence>
<feature type="compositionally biased region" description="Polar residues" evidence="1">
    <location>
        <begin position="42"/>
        <end position="59"/>
    </location>
</feature>
<reference evidence="3" key="1">
    <citation type="submission" date="2016-02" db="EMBL/GenBank/DDBJ databases">
        <title>Draft genome sequence of Microdochium bolleyi, a fungal endophyte of beachgrass.</title>
        <authorList>
            <consortium name="DOE Joint Genome Institute"/>
            <person name="David A.S."/>
            <person name="May G."/>
            <person name="Haridas S."/>
            <person name="Lim J."/>
            <person name="Wang M."/>
            <person name="Labutti K."/>
            <person name="Lipzen A."/>
            <person name="Barry K."/>
            <person name="Grigoriev I.V."/>
        </authorList>
    </citation>
    <scope>NUCLEOTIDE SEQUENCE [LARGE SCALE GENOMIC DNA]</scope>
    <source>
        <strain evidence="3">J235TASD1</strain>
    </source>
</reference>
<gene>
    <name evidence="2" type="ORF">Micbo1qcDRAFT_166021</name>
</gene>
<proteinExistence type="predicted"/>
<organism evidence="2 3">
    <name type="scientific">Microdochium bolleyi</name>
    <dbReference type="NCBI Taxonomy" id="196109"/>
    <lineage>
        <taxon>Eukaryota</taxon>
        <taxon>Fungi</taxon>
        <taxon>Dikarya</taxon>
        <taxon>Ascomycota</taxon>
        <taxon>Pezizomycotina</taxon>
        <taxon>Sordariomycetes</taxon>
        <taxon>Xylariomycetidae</taxon>
        <taxon>Xylariales</taxon>
        <taxon>Microdochiaceae</taxon>
        <taxon>Microdochium</taxon>
    </lineage>
</organism>
<evidence type="ECO:0000256" key="1">
    <source>
        <dbReference type="SAM" id="MobiDB-lite"/>
    </source>
</evidence>
<dbReference type="EMBL" id="KQ964256">
    <property type="protein sequence ID" value="KXJ89212.1"/>
    <property type="molecule type" value="Genomic_DNA"/>
</dbReference>
<name>A0A136IWE2_9PEZI</name>
<feature type="region of interest" description="Disordered" evidence="1">
    <location>
        <begin position="38"/>
        <end position="119"/>
    </location>
</feature>
<feature type="compositionally biased region" description="Basic residues" evidence="1">
    <location>
        <begin position="60"/>
        <end position="69"/>
    </location>
</feature>
<accession>A0A136IWE2</accession>
<feature type="compositionally biased region" description="Polar residues" evidence="1">
    <location>
        <begin position="88"/>
        <end position="104"/>
    </location>
</feature>
<dbReference type="AlphaFoldDB" id="A0A136IWE2"/>
<keyword evidence="3" id="KW-1185">Reference proteome</keyword>
<dbReference type="Proteomes" id="UP000070501">
    <property type="component" value="Unassembled WGS sequence"/>
</dbReference>
<evidence type="ECO:0000313" key="3">
    <source>
        <dbReference type="Proteomes" id="UP000070501"/>
    </source>
</evidence>
<sequence>MPPRARASGVPPSVYSLMGDLQDHDYSLCTVEIEIDDGGENATRTAPRSTSAWPVPTTTSHKHIPHTHKLCAGESPSRSGMILPGRASSRTALHSSGMNRSGSADQPRLRSAPQTPSFW</sequence>